<name>A0A2T9JMB0_9CAUL</name>
<dbReference type="InterPro" id="IPR021747">
    <property type="entry name" value="DUF3313"/>
</dbReference>
<organism evidence="2 3">
    <name type="scientific">Caulobacter radicis</name>
    <dbReference type="NCBI Taxonomy" id="2172650"/>
    <lineage>
        <taxon>Bacteria</taxon>
        <taxon>Pseudomonadati</taxon>
        <taxon>Pseudomonadota</taxon>
        <taxon>Alphaproteobacteria</taxon>
        <taxon>Caulobacterales</taxon>
        <taxon>Caulobacteraceae</taxon>
        <taxon>Caulobacter</taxon>
    </lineage>
</organism>
<comment type="caution">
    <text evidence="2">The sequence shown here is derived from an EMBL/GenBank/DDBJ whole genome shotgun (WGS) entry which is preliminary data.</text>
</comment>
<feature type="region of interest" description="Disordered" evidence="1">
    <location>
        <begin position="272"/>
        <end position="331"/>
    </location>
</feature>
<evidence type="ECO:0000313" key="2">
    <source>
        <dbReference type="EMBL" id="PVM84835.1"/>
    </source>
</evidence>
<proteinExistence type="predicted"/>
<keyword evidence="3" id="KW-1185">Reference proteome</keyword>
<evidence type="ECO:0000313" key="3">
    <source>
        <dbReference type="Proteomes" id="UP000244913"/>
    </source>
</evidence>
<dbReference type="Proteomes" id="UP000244913">
    <property type="component" value="Unassembled WGS sequence"/>
</dbReference>
<feature type="compositionally biased region" description="Basic and acidic residues" evidence="1">
    <location>
        <begin position="286"/>
        <end position="296"/>
    </location>
</feature>
<dbReference type="Pfam" id="PF11769">
    <property type="entry name" value="DUF3313"/>
    <property type="match status" value="1"/>
</dbReference>
<reference evidence="2 3" key="1">
    <citation type="submission" date="2018-04" db="EMBL/GenBank/DDBJ databases">
        <title>The genome sequence of Caulobacter sp. 736.</title>
        <authorList>
            <person name="Gao J."/>
            <person name="Sun J."/>
        </authorList>
    </citation>
    <scope>NUCLEOTIDE SEQUENCE [LARGE SCALE GENOMIC DNA]</scope>
    <source>
        <strain evidence="2 3">736</strain>
    </source>
</reference>
<dbReference type="EMBL" id="QDKP01000024">
    <property type="protein sequence ID" value="PVM84835.1"/>
    <property type="molecule type" value="Genomic_DNA"/>
</dbReference>
<protein>
    <submittedName>
        <fullName evidence="2">DUF3313 domain-containing protein</fullName>
    </submittedName>
</protein>
<evidence type="ECO:0000256" key="1">
    <source>
        <dbReference type="SAM" id="MobiDB-lite"/>
    </source>
</evidence>
<feature type="compositionally biased region" description="Basic and acidic residues" evidence="1">
    <location>
        <begin position="52"/>
        <end position="61"/>
    </location>
</feature>
<feature type="compositionally biased region" description="Basic and acidic residues" evidence="1">
    <location>
        <begin position="12"/>
        <end position="24"/>
    </location>
</feature>
<feature type="region of interest" description="Disordered" evidence="1">
    <location>
        <begin position="1"/>
        <end position="61"/>
    </location>
</feature>
<gene>
    <name evidence="2" type="ORF">DDF65_08350</name>
</gene>
<dbReference type="AlphaFoldDB" id="A0A2T9JMB0"/>
<sequence length="331" mass="35078">MDRRTPLVAASREARWSRDRDIRRTSRCTTGSGRPVEPRPAATENDPAPASRRIERDRGGDMSDKVIRAAAIAGLVATCAACASGGASYSGFLSSYDGLAKRPGSVRATVYERRDEAMAAPIEQLWITPAASHSSEALSVEDEHRQAVLTEVDRQVCYELSKRFTLIDAPSPDAGTVKVGVTRIELTNQAGAAASAVANFFIPGPVSLRAPGGVGGLWAEAELLAPDGAQAAALVWSRQAMVVGADKPSLSPVGDAHQLAEPFGDAVAAALTPRDRKPRPVATPDPCERFGPRLRPEGLLLRMTTGLYQPELSGAKPPPRDETSGDPSQRP</sequence>
<accession>A0A2T9JMB0</accession>